<dbReference type="EMBL" id="SDPN01000009">
    <property type="protein sequence ID" value="RXZ71812.1"/>
    <property type="molecule type" value="Genomic_DNA"/>
</dbReference>
<comment type="caution">
    <text evidence="2">The sequence shown here is derived from an EMBL/GenBank/DDBJ whole genome shotgun (WGS) entry which is preliminary data.</text>
</comment>
<dbReference type="PANTHER" id="PTHR38011:SF11">
    <property type="entry name" value="2,5-DIAMINO-6-RIBOSYLAMINO-4(3H)-PYRIMIDINONE 5'-PHOSPHATE REDUCTASE"/>
    <property type="match status" value="1"/>
</dbReference>
<sequence>MGKLICSGIMSLDGYIADDQGDFSWAAPDEEVHTFINELERPVGTYLYGRRMYEVMRYWETADEAPEQAEVEREYTALWKAADKIVYSSTLDQVTTPRTRLERQFDAEALQRMKAVSERDLTISGPNLAAHAIRAGLVDEFRMFLSPVFVGGGTRFLPDGVHVRLDRIEERPFDNGFVFLRYGIREGNFA</sequence>
<protein>
    <submittedName>
        <fullName evidence="2">Deaminase</fullName>
    </submittedName>
</protein>
<dbReference type="PANTHER" id="PTHR38011">
    <property type="entry name" value="DIHYDROFOLATE REDUCTASE FAMILY PROTEIN (AFU_ORTHOLOGUE AFUA_8G06820)"/>
    <property type="match status" value="1"/>
</dbReference>
<dbReference type="GO" id="GO:0008703">
    <property type="term" value="F:5-amino-6-(5-phosphoribosylamino)uracil reductase activity"/>
    <property type="evidence" value="ECO:0007669"/>
    <property type="project" value="InterPro"/>
</dbReference>
<dbReference type="InterPro" id="IPR002734">
    <property type="entry name" value="RibDG_C"/>
</dbReference>
<dbReference type="RefSeq" id="WP_129520119.1">
    <property type="nucleotide sequence ID" value="NZ_SDPN01000009.1"/>
</dbReference>
<dbReference type="Gene3D" id="3.40.430.10">
    <property type="entry name" value="Dihydrofolate Reductase, subunit A"/>
    <property type="match status" value="1"/>
</dbReference>
<dbReference type="GO" id="GO:0009231">
    <property type="term" value="P:riboflavin biosynthetic process"/>
    <property type="evidence" value="ECO:0007669"/>
    <property type="project" value="InterPro"/>
</dbReference>
<dbReference type="OrthoDB" id="7949219at2"/>
<organism evidence="2 3">
    <name type="scientific">Agromyces albus</name>
    <dbReference type="NCBI Taxonomy" id="205332"/>
    <lineage>
        <taxon>Bacteria</taxon>
        <taxon>Bacillati</taxon>
        <taxon>Actinomycetota</taxon>
        <taxon>Actinomycetes</taxon>
        <taxon>Micrococcales</taxon>
        <taxon>Microbacteriaceae</taxon>
        <taxon>Agromyces</taxon>
    </lineage>
</organism>
<dbReference type="AlphaFoldDB" id="A0A4Q2L5X8"/>
<evidence type="ECO:0000313" key="2">
    <source>
        <dbReference type="EMBL" id="RXZ71812.1"/>
    </source>
</evidence>
<accession>A0A4Q2L5X8</accession>
<dbReference type="SUPFAM" id="SSF53597">
    <property type="entry name" value="Dihydrofolate reductase-like"/>
    <property type="match status" value="1"/>
</dbReference>
<evidence type="ECO:0000259" key="1">
    <source>
        <dbReference type="Pfam" id="PF01872"/>
    </source>
</evidence>
<name>A0A4Q2L5X8_9MICO</name>
<dbReference type="InterPro" id="IPR024072">
    <property type="entry name" value="DHFR-like_dom_sf"/>
</dbReference>
<proteinExistence type="predicted"/>
<dbReference type="InterPro" id="IPR050765">
    <property type="entry name" value="Riboflavin_Biosynth_HTPR"/>
</dbReference>
<keyword evidence="3" id="KW-1185">Reference proteome</keyword>
<reference evidence="2 3" key="1">
    <citation type="submission" date="2019-01" db="EMBL/GenBank/DDBJ databases">
        <title>Agromyces.</title>
        <authorList>
            <person name="Li J."/>
        </authorList>
    </citation>
    <scope>NUCLEOTIDE SEQUENCE [LARGE SCALE GENOMIC DNA]</scope>
    <source>
        <strain evidence="2 3">DSM 15934</strain>
    </source>
</reference>
<dbReference type="Pfam" id="PF01872">
    <property type="entry name" value="RibD_C"/>
    <property type="match status" value="1"/>
</dbReference>
<feature type="domain" description="Bacterial bifunctional deaminase-reductase C-terminal" evidence="1">
    <location>
        <begin position="3"/>
        <end position="173"/>
    </location>
</feature>
<dbReference type="Proteomes" id="UP000293865">
    <property type="component" value="Unassembled WGS sequence"/>
</dbReference>
<evidence type="ECO:0000313" key="3">
    <source>
        <dbReference type="Proteomes" id="UP000293865"/>
    </source>
</evidence>
<gene>
    <name evidence="2" type="ORF">ESP51_06655</name>
</gene>